<reference evidence="5" key="1">
    <citation type="submission" date="2018-05" db="EMBL/GenBank/DDBJ databases">
        <authorList>
            <person name="Lanie J.A."/>
            <person name="Ng W.-L."/>
            <person name="Kazmierczak K.M."/>
            <person name="Andrzejewski T.M."/>
            <person name="Davidsen T.M."/>
            <person name="Wayne K.J."/>
            <person name="Tettelin H."/>
            <person name="Glass J.I."/>
            <person name="Rusch D."/>
            <person name="Podicherti R."/>
            <person name="Tsui H.-C.T."/>
            <person name="Winkler M.E."/>
        </authorList>
    </citation>
    <scope>NUCLEOTIDE SEQUENCE</scope>
</reference>
<dbReference type="GO" id="GO:0006269">
    <property type="term" value="P:DNA replication, synthesis of primer"/>
    <property type="evidence" value="ECO:0007669"/>
    <property type="project" value="TreeGrafter"/>
</dbReference>
<organism evidence="5">
    <name type="scientific">marine metagenome</name>
    <dbReference type="NCBI Taxonomy" id="408172"/>
    <lineage>
        <taxon>unclassified sequences</taxon>
        <taxon>metagenomes</taxon>
        <taxon>ecological metagenomes</taxon>
    </lineage>
</organism>
<accession>A0A382X5F9</accession>
<keyword evidence="3" id="KW-0862">Zinc</keyword>
<dbReference type="AlphaFoldDB" id="A0A382X5F9"/>
<keyword evidence="1" id="KW-0479">Metal-binding</keyword>
<dbReference type="SMART" id="SM00400">
    <property type="entry name" value="ZnF_CHCC"/>
    <property type="match status" value="1"/>
</dbReference>
<dbReference type="CDD" id="cd01029">
    <property type="entry name" value="TOPRIM_primases"/>
    <property type="match status" value="1"/>
</dbReference>
<dbReference type="InterPro" id="IPR036977">
    <property type="entry name" value="DNA_primase_Znf_CHC2"/>
</dbReference>
<evidence type="ECO:0000259" key="4">
    <source>
        <dbReference type="SMART" id="SM00400"/>
    </source>
</evidence>
<dbReference type="SUPFAM" id="SSF57783">
    <property type="entry name" value="Zinc beta-ribbon"/>
    <property type="match status" value="1"/>
</dbReference>
<evidence type="ECO:0000313" key="5">
    <source>
        <dbReference type="EMBL" id="SVD66396.1"/>
    </source>
</evidence>
<dbReference type="InterPro" id="IPR034154">
    <property type="entry name" value="TOPRIM_DnaG/twinkle"/>
</dbReference>
<gene>
    <name evidence="5" type="ORF">METZ01_LOCUS419250</name>
</gene>
<dbReference type="Pfam" id="PF01807">
    <property type="entry name" value="Zn_ribbon_DnaG"/>
    <property type="match status" value="1"/>
</dbReference>
<dbReference type="PANTHER" id="PTHR30313:SF2">
    <property type="entry name" value="DNA PRIMASE"/>
    <property type="match status" value="1"/>
</dbReference>
<evidence type="ECO:0000256" key="3">
    <source>
        <dbReference type="ARBA" id="ARBA00022833"/>
    </source>
</evidence>
<proteinExistence type="predicted"/>
<dbReference type="SUPFAM" id="SSF56731">
    <property type="entry name" value="DNA primase core"/>
    <property type="match status" value="1"/>
</dbReference>
<dbReference type="InterPro" id="IPR050219">
    <property type="entry name" value="DnaG_primase"/>
</dbReference>
<dbReference type="Pfam" id="PF13155">
    <property type="entry name" value="Toprim_2"/>
    <property type="match status" value="1"/>
</dbReference>
<protein>
    <recommendedName>
        <fullName evidence="4">Zinc finger CHC2-type domain-containing protein</fullName>
    </recommendedName>
</protein>
<dbReference type="GO" id="GO:0003899">
    <property type="term" value="F:DNA-directed RNA polymerase activity"/>
    <property type="evidence" value="ECO:0007669"/>
    <property type="project" value="InterPro"/>
</dbReference>
<dbReference type="GO" id="GO:0003677">
    <property type="term" value="F:DNA binding"/>
    <property type="evidence" value="ECO:0007669"/>
    <property type="project" value="InterPro"/>
</dbReference>
<dbReference type="Gene3D" id="3.40.1360.10">
    <property type="match status" value="1"/>
</dbReference>
<sequence>MEYSCFFENDIGIERIKWTGSQGIGICPLPAHDDQNPSFSFSAETGLWNCFGCGEKGNAYTLAKILEMPNPNQYLNIPSTLMKNGHNGGIRPPKTEIKPTDEIAMKQAKYTSQLQNDIKDKLDSGEHLGMDDSGRLTFHYPNGIKHHKGKNGEAPYWDGDGHCQIFMEERLSGFAPDKPIYIFEGEKDALAAPFNGISFSAGAGSIPKDITPLYDFNTIYIAYDNDEAGNKGAKKLAERI</sequence>
<dbReference type="GO" id="GO:0005737">
    <property type="term" value="C:cytoplasm"/>
    <property type="evidence" value="ECO:0007669"/>
    <property type="project" value="TreeGrafter"/>
</dbReference>
<dbReference type="PANTHER" id="PTHR30313">
    <property type="entry name" value="DNA PRIMASE"/>
    <property type="match status" value="1"/>
</dbReference>
<feature type="non-terminal residue" evidence="5">
    <location>
        <position position="240"/>
    </location>
</feature>
<dbReference type="EMBL" id="UINC01165156">
    <property type="protein sequence ID" value="SVD66396.1"/>
    <property type="molecule type" value="Genomic_DNA"/>
</dbReference>
<dbReference type="InterPro" id="IPR002694">
    <property type="entry name" value="Znf_CHC2"/>
</dbReference>
<feature type="domain" description="Zinc finger CHC2-type" evidence="4">
    <location>
        <begin position="24"/>
        <end position="67"/>
    </location>
</feature>
<dbReference type="Gene3D" id="3.90.580.10">
    <property type="entry name" value="Zinc finger, CHC2-type domain"/>
    <property type="match status" value="1"/>
</dbReference>
<evidence type="ECO:0000256" key="2">
    <source>
        <dbReference type="ARBA" id="ARBA00022771"/>
    </source>
</evidence>
<evidence type="ECO:0000256" key="1">
    <source>
        <dbReference type="ARBA" id="ARBA00022723"/>
    </source>
</evidence>
<name>A0A382X5F9_9ZZZZ</name>
<dbReference type="GO" id="GO:0008270">
    <property type="term" value="F:zinc ion binding"/>
    <property type="evidence" value="ECO:0007669"/>
    <property type="project" value="UniProtKB-KW"/>
</dbReference>
<keyword evidence="2" id="KW-0863">Zinc-finger</keyword>